<dbReference type="EMBL" id="PNRF01000010">
    <property type="protein sequence ID" value="PMR76983.1"/>
    <property type="molecule type" value="Genomic_DNA"/>
</dbReference>
<evidence type="ECO:0000313" key="1">
    <source>
        <dbReference type="EMBL" id="PMR76983.1"/>
    </source>
</evidence>
<dbReference type="Proteomes" id="UP000235803">
    <property type="component" value="Unassembled WGS sequence"/>
</dbReference>
<protein>
    <submittedName>
        <fullName evidence="1">Glycosyl transferase</fullName>
    </submittedName>
</protein>
<organism evidence="1 2">
    <name type="scientific">Billgrantia endophytica</name>
    <dbReference type="NCBI Taxonomy" id="2033802"/>
    <lineage>
        <taxon>Bacteria</taxon>
        <taxon>Pseudomonadati</taxon>
        <taxon>Pseudomonadota</taxon>
        <taxon>Gammaproteobacteria</taxon>
        <taxon>Oceanospirillales</taxon>
        <taxon>Halomonadaceae</taxon>
        <taxon>Billgrantia</taxon>
    </lineage>
</organism>
<keyword evidence="1" id="KW-0808">Transferase</keyword>
<dbReference type="RefSeq" id="WP_102652233.1">
    <property type="nucleotide sequence ID" value="NZ_PNRF01000010.1"/>
</dbReference>
<dbReference type="InterPro" id="IPR029465">
    <property type="entry name" value="ATPgrasp_TupA"/>
</dbReference>
<accession>A0A2N7U980</accession>
<gene>
    <name evidence="1" type="ORF">C1H69_04605</name>
</gene>
<dbReference type="AlphaFoldDB" id="A0A2N7U980"/>
<evidence type="ECO:0000313" key="2">
    <source>
        <dbReference type="Proteomes" id="UP000235803"/>
    </source>
</evidence>
<dbReference type="GO" id="GO:0016740">
    <property type="term" value="F:transferase activity"/>
    <property type="evidence" value="ECO:0007669"/>
    <property type="project" value="UniProtKB-KW"/>
</dbReference>
<dbReference type="Pfam" id="PF14305">
    <property type="entry name" value="ATPgrasp_TupA"/>
    <property type="match status" value="1"/>
</dbReference>
<dbReference type="SUPFAM" id="SSF56059">
    <property type="entry name" value="Glutathione synthetase ATP-binding domain-like"/>
    <property type="match status" value="1"/>
</dbReference>
<keyword evidence="2" id="KW-1185">Reference proteome</keyword>
<comment type="caution">
    <text evidence="1">The sequence shown here is derived from an EMBL/GenBank/DDBJ whole genome shotgun (WGS) entry which is preliminary data.</text>
</comment>
<reference evidence="1 2" key="1">
    <citation type="submission" date="2018-01" db="EMBL/GenBank/DDBJ databases">
        <title>Halomonas endophytica sp. nov., isolated from storage liquid in the stems of Populus euphratica.</title>
        <authorList>
            <person name="Chen C."/>
        </authorList>
    </citation>
    <scope>NUCLEOTIDE SEQUENCE [LARGE SCALE GENOMIC DNA]</scope>
    <source>
        <strain evidence="1 2">MC28</strain>
    </source>
</reference>
<sequence>MGKNKGSLLEKLRKPCRLTWRYILSGVYKVSPVTATRLLCFQKTGKIIDIKNPRDFNEKLQWLNLYWDDPLRSVCADKHRVREYAERQGCARILKKLIAVYDSVDDIAWSDLPGKFALKCTHGCGYNIVPADKETLDQEEVKAKLRKWMGERFGRKNLEFHYDKITPRIILEEYIEGEGGDLPRDYNVYCFNGVARIVEVWTEKEGEEWQDIFDLDWQRLDIGCKKSFERPVERPGCLDEMIRYAQLLASPFPFVRVDFYEKNGEPILAEMTFTPGANMSIDYYTPYGLEYLGNMLELPNKNATAELGGQPRPRMWY</sequence>
<proteinExistence type="predicted"/>
<name>A0A2N7U980_9GAMM</name>
<dbReference type="OrthoDB" id="9791827at2"/>